<dbReference type="Proteomes" id="UP001596116">
    <property type="component" value="Unassembled WGS sequence"/>
</dbReference>
<evidence type="ECO:0000256" key="6">
    <source>
        <dbReference type="ARBA" id="ARBA00023026"/>
    </source>
</evidence>
<evidence type="ECO:0000313" key="10">
    <source>
        <dbReference type="Proteomes" id="UP001596116"/>
    </source>
</evidence>
<dbReference type="RefSeq" id="WP_379881574.1">
    <property type="nucleotide sequence ID" value="NZ_JBHPON010000002.1"/>
</dbReference>
<sequence length="670" mass="68774">MWTFTTGAVASGVSAGAINQTLAVLDEVLQTWGRYFDFGGAVLDVKLSIIELDPDTLAQAGTTFTEIDTNLYHADTILETQTGIDQNGAEADIEIELNSLSYIANELFLGGSTQAVPVFQYDLYTILLHEVAHALGFLSFYGEAETSVFDSFLVPTGGNPIFTGQTDSGRNVSINVLADDPSHQSKTGTLLFPVIDTGKRFFLTGTLADAFDVLGLSLLEPTSGDDVLYAFPSGPTVSLLDGDDLYYGKGGPAVFGGDGNDTILGDANLEFYGEGALYYGEDGDDLLTGHNSLSNHLEGGPGADTLRGGDFFDFLTGDIGDDSLVGYGGDDYLNGYEDNDTLIGGAGADDLNGGTGNDWAKYNSSPSAVAIDLGSDPASGGDAEGDILTSIENIFGSKYNDTLIGDGGDNEIGGGLGNDEIRGDDGADTLKGAAGFDLIFGDNGDDYIDGGSENDDLRGSAGNDTVLGGYGRDVIRGNSGDDDIRGGAGGDTLAGGLDNDEIRGASGDDAMKGEAGDDYLSGGIDDDLAKGNEGADTLLGGDGNDSLYGNPGDDLLYGQAGNDDLRGGNDNDTLDGGAGNDTLRGNSGDDVFVYAPGADDDLIIGFEGGAGAGDVIDLSVYDGIFDDFADVQASASDDGFGNVVIDLGGGDSITLANILAADLDADDFLF</sequence>
<evidence type="ECO:0000256" key="2">
    <source>
        <dbReference type="ARBA" id="ARBA00004613"/>
    </source>
</evidence>
<dbReference type="EMBL" id="JBHPON010000002">
    <property type="protein sequence ID" value="MFC6037184.1"/>
    <property type="molecule type" value="Genomic_DNA"/>
</dbReference>
<evidence type="ECO:0000256" key="5">
    <source>
        <dbReference type="ARBA" id="ARBA00022737"/>
    </source>
</evidence>
<keyword evidence="4" id="KW-0800">Toxin</keyword>
<evidence type="ECO:0000256" key="3">
    <source>
        <dbReference type="ARBA" id="ARBA00022525"/>
    </source>
</evidence>
<dbReference type="PRINTS" id="PR01488">
    <property type="entry name" value="RTXTOXINA"/>
</dbReference>
<dbReference type="PRINTS" id="PR00313">
    <property type="entry name" value="CABNDNGRPT"/>
</dbReference>
<dbReference type="InterPro" id="IPR050557">
    <property type="entry name" value="RTX_toxin/Mannuronan_C5-epim"/>
</dbReference>
<dbReference type="SUPFAM" id="SSF51120">
    <property type="entry name" value="beta-Roll"/>
    <property type="match status" value="3"/>
</dbReference>
<dbReference type="PROSITE" id="PS00330">
    <property type="entry name" value="HEMOLYSIN_CALCIUM"/>
    <property type="match status" value="2"/>
</dbReference>
<dbReference type="PANTHER" id="PTHR38340:SF1">
    <property type="entry name" value="S-LAYER PROTEIN"/>
    <property type="match status" value="1"/>
</dbReference>
<keyword evidence="10" id="KW-1185">Reference proteome</keyword>
<evidence type="ECO:0000256" key="1">
    <source>
        <dbReference type="ARBA" id="ARBA00004370"/>
    </source>
</evidence>
<comment type="subcellular location">
    <subcellularLocation>
        <location evidence="1">Membrane</location>
    </subcellularLocation>
    <subcellularLocation>
        <location evidence="2">Secreted</location>
    </subcellularLocation>
</comment>
<organism evidence="9 10">
    <name type="scientific">Hyphococcus aureus</name>
    <dbReference type="NCBI Taxonomy" id="2666033"/>
    <lineage>
        <taxon>Bacteria</taxon>
        <taxon>Pseudomonadati</taxon>
        <taxon>Pseudomonadota</taxon>
        <taxon>Alphaproteobacteria</taxon>
        <taxon>Parvularculales</taxon>
        <taxon>Parvularculaceae</taxon>
        <taxon>Hyphococcus</taxon>
    </lineage>
</organism>
<accession>A0ABW1KZ66</accession>
<dbReference type="PANTHER" id="PTHR38340">
    <property type="entry name" value="S-LAYER PROTEIN"/>
    <property type="match status" value="1"/>
</dbReference>
<dbReference type="InterPro" id="IPR003995">
    <property type="entry name" value="RTX_toxin_determinant-A"/>
</dbReference>
<evidence type="ECO:0000256" key="4">
    <source>
        <dbReference type="ARBA" id="ARBA00022656"/>
    </source>
</evidence>
<keyword evidence="5" id="KW-0677">Repeat</keyword>
<reference evidence="9 10" key="1">
    <citation type="submission" date="2024-09" db="EMBL/GenBank/DDBJ databases">
        <authorList>
            <person name="Zhang Z.-H."/>
        </authorList>
    </citation>
    <scope>NUCLEOTIDE SEQUENCE [LARGE SCALE GENOMIC DNA]</scope>
    <source>
        <strain evidence="9 10">HHTR114</strain>
    </source>
</reference>
<dbReference type="InterPro" id="IPR011049">
    <property type="entry name" value="Serralysin-like_metalloprot_C"/>
</dbReference>
<proteinExistence type="predicted"/>
<evidence type="ECO:0000256" key="7">
    <source>
        <dbReference type="ARBA" id="ARBA00023136"/>
    </source>
</evidence>
<keyword evidence="6" id="KW-0843">Virulence</keyword>
<protein>
    <submittedName>
        <fullName evidence="9">Calcium-binding protein</fullName>
    </submittedName>
</protein>
<gene>
    <name evidence="9" type="ORF">ACFMB1_16630</name>
</gene>
<comment type="caution">
    <text evidence="9">The sequence shown here is derived from an EMBL/GenBank/DDBJ whole genome shotgun (WGS) entry which is preliminary data.</text>
</comment>
<dbReference type="InterPro" id="IPR018511">
    <property type="entry name" value="Hemolysin-typ_Ca-bd_CS"/>
</dbReference>
<feature type="region of interest" description="Disordered" evidence="8">
    <location>
        <begin position="478"/>
        <end position="518"/>
    </location>
</feature>
<keyword evidence="3" id="KW-0964">Secreted</keyword>
<name>A0ABW1KZ66_9PROT</name>
<dbReference type="Pfam" id="PF00353">
    <property type="entry name" value="HemolysinCabind"/>
    <property type="match status" value="8"/>
</dbReference>
<keyword evidence="7" id="KW-0472">Membrane</keyword>
<dbReference type="Gene3D" id="2.150.10.10">
    <property type="entry name" value="Serralysin-like metalloprotease, C-terminal"/>
    <property type="match status" value="5"/>
</dbReference>
<evidence type="ECO:0000256" key="8">
    <source>
        <dbReference type="SAM" id="MobiDB-lite"/>
    </source>
</evidence>
<dbReference type="InterPro" id="IPR001343">
    <property type="entry name" value="Hemolysn_Ca-bd"/>
</dbReference>
<feature type="region of interest" description="Disordered" evidence="8">
    <location>
        <begin position="550"/>
        <end position="580"/>
    </location>
</feature>
<evidence type="ECO:0000313" key="9">
    <source>
        <dbReference type="EMBL" id="MFC6037184.1"/>
    </source>
</evidence>